<evidence type="ECO:0000256" key="1">
    <source>
        <dbReference type="ARBA" id="ARBA00004202"/>
    </source>
</evidence>
<dbReference type="SMART" id="SM00382">
    <property type="entry name" value="AAA"/>
    <property type="match status" value="1"/>
</dbReference>
<keyword evidence="5" id="KW-0547">Nucleotide-binding</keyword>
<dbReference type="InterPro" id="IPR003593">
    <property type="entry name" value="AAA+_ATPase"/>
</dbReference>
<dbReference type="PROSITE" id="PS50893">
    <property type="entry name" value="ABC_TRANSPORTER_2"/>
    <property type="match status" value="1"/>
</dbReference>
<dbReference type="PROSITE" id="PS00211">
    <property type="entry name" value="ABC_TRANSPORTER_1"/>
    <property type="match status" value="1"/>
</dbReference>
<dbReference type="CDD" id="cd03257">
    <property type="entry name" value="ABC_NikE_OppD_transporters"/>
    <property type="match status" value="1"/>
</dbReference>
<dbReference type="Proteomes" id="UP000533017">
    <property type="component" value="Unassembled WGS sequence"/>
</dbReference>
<comment type="caution">
    <text evidence="10">The sequence shown here is derived from an EMBL/GenBank/DDBJ whole genome shotgun (WGS) entry which is preliminary data.</text>
</comment>
<dbReference type="SUPFAM" id="SSF52540">
    <property type="entry name" value="P-loop containing nucleoside triphosphate hydrolases"/>
    <property type="match status" value="1"/>
</dbReference>
<keyword evidence="6 10" id="KW-0067">ATP-binding</keyword>
<evidence type="ECO:0000256" key="5">
    <source>
        <dbReference type="ARBA" id="ARBA00022741"/>
    </source>
</evidence>
<protein>
    <submittedName>
        <fullName evidence="10">Oligopeptide/dipeptide ABC transporter ATP-binding protein</fullName>
    </submittedName>
</protein>
<evidence type="ECO:0000313" key="10">
    <source>
        <dbReference type="EMBL" id="NYH83309.1"/>
    </source>
</evidence>
<evidence type="ECO:0000259" key="9">
    <source>
        <dbReference type="PROSITE" id="PS50893"/>
    </source>
</evidence>
<evidence type="ECO:0000256" key="4">
    <source>
        <dbReference type="ARBA" id="ARBA00022475"/>
    </source>
</evidence>
<feature type="region of interest" description="Disordered" evidence="8">
    <location>
        <begin position="1"/>
        <end position="25"/>
    </location>
</feature>
<keyword evidence="3" id="KW-0813">Transport</keyword>
<dbReference type="NCBIfam" id="TIGR01727">
    <property type="entry name" value="oligo_HPY"/>
    <property type="match status" value="1"/>
</dbReference>
<accession>A0ABX2S549</accession>
<comment type="similarity">
    <text evidence="2">Belongs to the ABC transporter superfamily.</text>
</comment>
<proteinExistence type="inferred from homology"/>
<dbReference type="InterPro" id="IPR003439">
    <property type="entry name" value="ABC_transporter-like_ATP-bd"/>
</dbReference>
<evidence type="ECO:0000256" key="6">
    <source>
        <dbReference type="ARBA" id="ARBA00022840"/>
    </source>
</evidence>
<dbReference type="RefSeq" id="WP_092884378.1">
    <property type="nucleotide sequence ID" value="NZ_FOOI01000009.1"/>
</dbReference>
<organism evidence="10 11">
    <name type="scientific">Actinopolymorpha cephalotaxi</name>
    <dbReference type="NCBI Taxonomy" id="504797"/>
    <lineage>
        <taxon>Bacteria</taxon>
        <taxon>Bacillati</taxon>
        <taxon>Actinomycetota</taxon>
        <taxon>Actinomycetes</taxon>
        <taxon>Propionibacteriales</taxon>
        <taxon>Actinopolymorphaceae</taxon>
        <taxon>Actinopolymorpha</taxon>
    </lineage>
</organism>
<dbReference type="EMBL" id="JACBZA010000001">
    <property type="protein sequence ID" value="NYH83309.1"/>
    <property type="molecule type" value="Genomic_DNA"/>
</dbReference>
<evidence type="ECO:0000256" key="2">
    <source>
        <dbReference type="ARBA" id="ARBA00005417"/>
    </source>
</evidence>
<reference evidence="10 11" key="1">
    <citation type="submission" date="2020-07" db="EMBL/GenBank/DDBJ databases">
        <title>Sequencing the genomes of 1000 actinobacteria strains.</title>
        <authorList>
            <person name="Klenk H.-P."/>
        </authorList>
    </citation>
    <scope>NUCLEOTIDE SEQUENCE [LARGE SCALE GENOMIC DNA]</scope>
    <source>
        <strain evidence="10 11">DSM 45117</strain>
    </source>
</reference>
<evidence type="ECO:0000313" key="11">
    <source>
        <dbReference type="Proteomes" id="UP000533017"/>
    </source>
</evidence>
<evidence type="ECO:0000256" key="3">
    <source>
        <dbReference type="ARBA" id="ARBA00022448"/>
    </source>
</evidence>
<dbReference type="Pfam" id="PF08352">
    <property type="entry name" value="oligo_HPY"/>
    <property type="match status" value="1"/>
</dbReference>
<dbReference type="PANTHER" id="PTHR43297">
    <property type="entry name" value="OLIGOPEPTIDE TRANSPORT ATP-BINDING PROTEIN APPD"/>
    <property type="match status" value="1"/>
</dbReference>
<evidence type="ECO:0000256" key="8">
    <source>
        <dbReference type="SAM" id="MobiDB-lite"/>
    </source>
</evidence>
<evidence type="ECO:0000256" key="7">
    <source>
        <dbReference type="ARBA" id="ARBA00023136"/>
    </source>
</evidence>
<gene>
    <name evidence="10" type="ORF">FHR37_002160</name>
</gene>
<dbReference type="InterPro" id="IPR013563">
    <property type="entry name" value="Oligopep_ABC_C"/>
</dbReference>
<dbReference type="PANTHER" id="PTHR43297:SF2">
    <property type="entry name" value="DIPEPTIDE TRANSPORT ATP-BINDING PROTEIN DPPD"/>
    <property type="match status" value="1"/>
</dbReference>
<comment type="subcellular location">
    <subcellularLocation>
        <location evidence="1">Cell membrane</location>
        <topology evidence="1">Peripheral membrane protein</topology>
    </subcellularLocation>
</comment>
<dbReference type="InterPro" id="IPR017871">
    <property type="entry name" value="ABC_transporter-like_CS"/>
</dbReference>
<feature type="domain" description="ABC transporter" evidence="9">
    <location>
        <begin position="28"/>
        <end position="277"/>
    </location>
</feature>
<name>A0ABX2S549_9ACTN</name>
<dbReference type="Pfam" id="PF00005">
    <property type="entry name" value="ABC_tran"/>
    <property type="match status" value="1"/>
</dbReference>
<dbReference type="InterPro" id="IPR050388">
    <property type="entry name" value="ABC_Ni/Peptide_Import"/>
</dbReference>
<dbReference type="Gene3D" id="3.40.50.300">
    <property type="entry name" value="P-loop containing nucleotide triphosphate hydrolases"/>
    <property type="match status" value="1"/>
</dbReference>
<dbReference type="InterPro" id="IPR027417">
    <property type="entry name" value="P-loop_NTPase"/>
</dbReference>
<dbReference type="GO" id="GO:0005524">
    <property type="term" value="F:ATP binding"/>
    <property type="evidence" value="ECO:0007669"/>
    <property type="project" value="UniProtKB-KW"/>
</dbReference>
<keyword evidence="4" id="KW-1003">Cell membrane</keyword>
<keyword evidence="7" id="KW-0472">Membrane</keyword>
<sequence length="364" mass="39764">MEIPVVDNIDNSANAAPDTHRNGTSPLLSVQDLKVSFKTPDGVVQAVRGISFDVERGKTLAIVGESGSGKSVSTQTVVGLTRGAKVSGQALFEGRDLLTMSKEDLRRVRGAKIGMIFQDSQSSLHPYYRVGWQISEMIRAHDRSISKSAARERSIELLRRVGIPRPDRRVDDFPHQFSGGMRQRAMIAMAMALDPVLLVADEPTTALDVTVQAQVLEVMADLQAEFGTALIMITHDLGVVADVADEVAVMYAGRIMERTGRRELFYRHHHPYTEGLIGSLPAESGERQRLRPISGAPPSLISPPSGCPFHPRCPYAFDQCRSETPPLQEVFGDRAHHSACWLPTDEAGRGEARAALTSSTTSTR</sequence>
<keyword evidence="11" id="KW-1185">Reference proteome</keyword>